<sequence length="172" mass="18776">MERSGASLYGDPCGGCGFEWSVTPGEAIRVVEELPTRFRALLAGRTGFERHPGLSWTPAAYVSHVTDNLRNWAERLAGARLSGAVDVPGYDPDLVARARHYNEIAPTAALWSLEHAVDARAASVTSALEEGTVLQHATRGVQRAEDVARNNAHDGHHHAWDIERILRHTTPV</sequence>
<keyword evidence="2" id="KW-1185">Reference proteome</keyword>
<name>A0ABN3ENZ7_9ACTN</name>
<accession>A0ABN3ENZ7</accession>
<protein>
    <recommendedName>
        <fullName evidence="3">DinB-like domain-containing protein</fullName>
    </recommendedName>
</protein>
<dbReference type="SUPFAM" id="SSF109854">
    <property type="entry name" value="DinB/YfiT-like putative metalloenzymes"/>
    <property type="match status" value="1"/>
</dbReference>
<dbReference type="InterPro" id="IPR034660">
    <property type="entry name" value="DinB/YfiT-like"/>
</dbReference>
<evidence type="ECO:0000313" key="1">
    <source>
        <dbReference type="EMBL" id="GAA2264574.1"/>
    </source>
</evidence>
<organism evidence="1 2">
    <name type="scientific">Kitasatospora cystarginea</name>
    <dbReference type="NCBI Taxonomy" id="58350"/>
    <lineage>
        <taxon>Bacteria</taxon>
        <taxon>Bacillati</taxon>
        <taxon>Actinomycetota</taxon>
        <taxon>Actinomycetes</taxon>
        <taxon>Kitasatosporales</taxon>
        <taxon>Streptomycetaceae</taxon>
        <taxon>Kitasatospora</taxon>
    </lineage>
</organism>
<reference evidence="1 2" key="1">
    <citation type="journal article" date="2019" name="Int. J. Syst. Evol. Microbiol.">
        <title>The Global Catalogue of Microorganisms (GCM) 10K type strain sequencing project: providing services to taxonomists for standard genome sequencing and annotation.</title>
        <authorList>
            <consortium name="The Broad Institute Genomics Platform"/>
            <consortium name="The Broad Institute Genome Sequencing Center for Infectious Disease"/>
            <person name="Wu L."/>
            <person name="Ma J."/>
        </authorList>
    </citation>
    <scope>NUCLEOTIDE SEQUENCE [LARGE SCALE GENOMIC DNA]</scope>
    <source>
        <strain evidence="1 2">JCM 7356</strain>
    </source>
</reference>
<dbReference type="Proteomes" id="UP001500305">
    <property type="component" value="Unassembled WGS sequence"/>
</dbReference>
<evidence type="ECO:0000313" key="2">
    <source>
        <dbReference type="Proteomes" id="UP001500305"/>
    </source>
</evidence>
<evidence type="ECO:0008006" key="3">
    <source>
        <dbReference type="Google" id="ProtNLM"/>
    </source>
</evidence>
<gene>
    <name evidence="1" type="ORF">GCM10010430_56510</name>
</gene>
<dbReference type="EMBL" id="BAAATR010000031">
    <property type="protein sequence ID" value="GAA2264574.1"/>
    <property type="molecule type" value="Genomic_DNA"/>
</dbReference>
<proteinExistence type="predicted"/>
<comment type="caution">
    <text evidence="1">The sequence shown here is derived from an EMBL/GenBank/DDBJ whole genome shotgun (WGS) entry which is preliminary data.</text>
</comment>
<dbReference type="Gene3D" id="1.20.120.450">
    <property type="entry name" value="dinb family like domain"/>
    <property type="match status" value="1"/>
</dbReference>